<evidence type="ECO:0000259" key="14">
    <source>
        <dbReference type="PROSITE" id="PS00486"/>
    </source>
</evidence>
<evidence type="ECO:0000256" key="11">
    <source>
        <dbReference type="ARBA" id="ARBA00073774"/>
    </source>
</evidence>
<dbReference type="SUPFAM" id="SSF48334">
    <property type="entry name" value="DNA repair protein MutS, domain III"/>
    <property type="match status" value="1"/>
</dbReference>
<dbReference type="InterPro" id="IPR045076">
    <property type="entry name" value="MutS"/>
</dbReference>
<dbReference type="GO" id="GO:0006298">
    <property type="term" value="P:mismatch repair"/>
    <property type="evidence" value="ECO:0007669"/>
    <property type="project" value="InterPro"/>
</dbReference>
<dbReference type="GO" id="GO:0006312">
    <property type="term" value="P:mitotic recombination"/>
    <property type="evidence" value="ECO:0007669"/>
    <property type="project" value="TreeGrafter"/>
</dbReference>
<keyword evidence="4 12" id="KW-0547">Nucleotide-binding</keyword>
<comment type="caution">
    <text evidence="15">The sequence shown here is derived from an EMBL/GenBank/DDBJ whole genome shotgun (WGS) entry which is preliminary data.</text>
</comment>
<evidence type="ECO:0000256" key="5">
    <source>
        <dbReference type="ARBA" id="ARBA00022763"/>
    </source>
</evidence>
<dbReference type="GO" id="GO:0140664">
    <property type="term" value="F:ATP-dependent DNA damage sensor activity"/>
    <property type="evidence" value="ECO:0007669"/>
    <property type="project" value="InterPro"/>
</dbReference>
<dbReference type="GO" id="GO:0005524">
    <property type="term" value="F:ATP binding"/>
    <property type="evidence" value="ECO:0007669"/>
    <property type="project" value="UniProtKB-KW"/>
</dbReference>
<evidence type="ECO:0000256" key="7">
    <source>
        <dbReference type="ARBA" id="ARBA00023125"/>
    </source>
</evidence>
<reference evidence="15 16" key="1">
    <citation type="submission" date="2019-05" db="EMBL/GenBank/DDBJ databases">
        <title>Mikania micrantha, genome provides insights into the molecular mechanism of rapid growth.</title>
        <authorList>
            <person name="Liu B."/>
        </authorList>
    </citation>
    <scope>NUCLEOTIDE SEQUENCE [LARGE SCALE GENOMIC DNA]</scope>
    <source>
        <strain evidence="15">NLD-2019</strain>
        <tissue evidence="15">Leaf</tissue>
    </source>
</reference>
<evidence type="ECO:0000256" key="8">
    <source>
        <dbReference type="ARBA" id="ARBA00023204"/>
    </source>
</evidence>
<dbReference type="FunFam" id="1.10.1420.10:FF:000004">
    <property type="entry name" value="DNA mismatch repair protein Msh3"/>
    <property type="match status" value="1"/>
</dbReference>
<dbReference type="Pfam" id="PF05188">
    <property type="entry name" value="MutS_II"/>
    <property type="match status" value="1"/>
</dbReference>
<evidence type="ECO:0000256" key="1">
    <source>
        <dbReference type="ARBA" id="ARBA00004123"/>
    </source>
</evidence>
<evidence type="ECO:0000256" key="3">
    <source>
        <dbReference type="ARBA" id="ARBA00022151"/>
    </source>
</evidence>
<dbReference type="Gene3D" id="3.30.420.110">
    <property type="entry name" value="MutS, connector domain"/>
    <property type="match status" value="1"/>
</dbReference>
<name>A0A5N6LL92_9ASTR</name>
<dbReference type="AlphaFoldDB" id="A0A5N6LL92"/>
<dbReference type="Pfam" id="PF01624">
    <property type="entry name" value="MutS_I"/>
    <property type="match status" value="1"/>
</dbReference>
<dbReference type="Gene3D" id="3.40.50.300">
    <property type="entry name" value="P-loop containing nucleotide triphosphate hydrolases"/>
    <property type="match status" value="1"/>
</dbReference>
<keyword evidence="7 12" id="KW-0238">DNA-binding</keyword>
<dbReference type="PANTHER" id="PTHR11361:SF122">
    <property type="entry name" value="DNA MISMATCH REPAIR PROTEIN MSH3"/>
    <property type="match status" value="1"/>
</dbReference>
<dbReference type="FunFam" id="3.40.50.300:FF:002130">
    <property type="entry name" value="DNA mismatch repair protein MSH3"/>
    <property type="match status" value="1"/>
</dbReference>
<dbReference type="Gene3D" id="1.10.1420.10">
    <property type="match status" value="2"/>
</dbReference>
<gene>
    <name evidence="15" type="ORF">E3N88_39884</name>
</gene>
<dbReference type="GO" id="GO:0005634">
    <property type="term" value="C:nucleus"/>
    <property type="evidence" value="ECO:0007669"/>
    <property type="project" value="UniProtKB-SubCell"/>
</dbReference>
<dbReference type="InterPro" id="IPR007695">
    <property type="entry name" value="DNA_mismatch_repair_MutS-lik_N"/>
</dbReference>
<dbReference type="SMART" id="SM00534">
    <property type="entry name" value="MUTSac"/>
    <property type="match status" value="1"/>
</dbReference>
<keyword evidence="16" id="KW-1185">Reference proteome</keyword>
<dbReference type="SUPFAM" id="SSF55271">
    <property type="entry name" value="DNA repair protein MutS, domain I"/>
    <property type="match status" value="1"/>
</dbReference>
<comment type="similarity">
    <text evidence="2">Belongs to the DNA mismatch repair MutS family. MSH3 subfamily.</text>
</comment>
<dbReference type="InterPro" id="IPR027417">
    <property type="entry name" value="P-loop_NTPase"/>
</dbReference>
<sequence length="962" mass="105842">MGNHKQQVISRFFAPKPKPKPKPSSSPPSSPPPSIPPPKISGTVTFSPLKRLPSIPTFRLHVHVRRLVSAGYKVGVVKQTETATIKAHGSNKLGPFGRGLSALYTKATLEAAEDVGGAEEVCGSCNNYFVCVVDNESVVESGIDVKIGIVAVEISTGDVIYGEFYDNLLRTGLEAKILSLCPAELLLGDPLSKLTEKFLVAYAGPASNVRMERASRDRYKDGGALAEVISSYDKIGHSLLNDASQRESVELEGKTKNQLAIMGMPDLVVQALALTINHLKQFGLERIMCLGDSFRPFSNNVEMILSANTMHQLEILKNNTNGSESGSLFECMNHTLTICGSRLLRHWVSHPLRDRNMINSRLDAISEILESMCSPNACDGTDTNITFKPKFHQLLTSVLTKLGRLPDIQRGITRIFHRTATASEFITVIQAILVSGKQLQQLLVVEEDNAGNMQEKAIRSSLLKRLTLTASSSSIISAATRLLSSLNKEAAEQRDLSNLFVVSEGQFEEIATARTKVKQAKEMLDLLINVYRKQLKRQNLEFMSVSGTTHLIELPAEVKVPSNWVKVNSTKKAIRYHAPEVLVALDHLALAKEELLVVCRSAWHNFVNEFSKYYSEFQSAVQALAALDCIHSLALLANNKEYVRPVFVEDSEPVQICISSGRHPVLETILEDSFVPNDTNLHADGEYCQIVTGPNMGGKSCYIRQVALIAIMAQVGSFVPASSTKLHVLDGIYTRMGASDSIQQGRSTFLEELGEASHMLATCTGQSLVILDELGRGTSTHDGVAIAYATLRYLLEQKKSMVLFVTHYPEIVDLTKGLTGCVGSYHVSYLISQNEECQMNSNGVTCDYEDIVYLYKLVPGVSERSFGFKVAQLAKLPFSCINRASVMAMKLEGAVGKRHKNRLAQKNLKESDGNGDTKAFTEMLKLALTEDVDPARAFQSLKHARNLALDLINRQTMVYLQF</sequence>
<feature type="region of interest" description="Disordered" evidence="13">
    <location>
        <begin position="1"/>
        <end position="40"/>
    </location>
</feature>
<dbReference type="SUPFAM" id="SSF53150">
    <property type="entry name" value="DNA repair protein MutS, domain II"/>
    <property type="match status" value="1"/>
</dbReference>
<dbReference type="Gene3D" id="3.40.1170.10">
    <property type="entry name" value="DNA repair protein MutS, domain I"/>
    <property type="match status" value="1"/>
</dbReference>
<organism evidence="15 16">
    <name type="scientific">Mikania micrantha</name>
    <name type="common">bitter vine</name>
    <dbReference type="NCBI Taxonomy" id="192012"/>
    <lineage>
        <taxon>Eukaryota</taxon>
        <taxon>Viridiplantae</taxon>
        <taxon>Streptophyta</taxon>
        <taxon>Embryophyta</taxon>
        <taxon>Tracheophyta</taxon>
        <taxon>Spermatophyta</taxon>
        <taxon>Magnoliopsida</taxon>
        <taxon>eudicotyledons</taxon>
        <taxon>Gunneridae</taxon>
        <taxon>Pentapetalae</taxon>
        <taxon>asterids</taxon>
        <taxon>campanulids</taxon>
        <taxon>Asterales</taxon>
        <taxon>Asteraceae</taxon>
        <taxon>Asteroideae</taxon>
        <taxon>Heliantheae alliance</taxon>
        <taxon>Eupatorieae</taxon>
        <taxon>Mikania</taxon>
    </lineage>
</organism>
<dbReference type="OrthoDB" id="10252754at2759"/>
<dbReference type="InterPro" id="IPR007861">
    <property type="entry name" value="DNA_mismatch_repair_MutS_clamp"/>
</dbReference>
<keyword evidence="8 12" id="KW-0234">DNA repair</keyword>
<keyword evidence="5 12" id="KW-0227">DNA damage</keyword>
<evidence type="ECO:0000313" key="15">
    <source>
        <dbReference type="EMBL" id="KAD2392907.1"/>
    </source>
</evidence>
<dbReference type="Pfam" id="PF05190">
    <property type="entry name" value="MutS_IV"/>
    <property type="match status" value="1"/>
</dbReference>
<dbReference type="Pfam" id="PF05192">
    <property type="entry name" value="MutS_III"/>
    <property type="match status" value="1"/>
</dbReference>
<evidence type="ECO:0000256" key="13">
    <source>
        <dbReference type="SAM" id="MobiDB-lite"/>
    </source>
</evidence>
<feature type="domain" description="DNA mismatch repair proteins mutS family" evidence="14">
    <location>
        <begin position="767"/>
        <end position="783"/>
    </location>
</feature>
<dbReference type="InterPro" id="IPR007860">
    <property type="entry name" value="DNA_mmatch_repair_MutS_con_dom"/>
</dbReference>
<dbReference type="InterPro" id="IPR036678">
    <property type="entry name" value="MutS_con_dom_sf"/>
</dbReference>
<dbReference type="EMBL" id="SZYD01000019">
    <property type="protein sequence ID" value="KAD2392907.1"/>
    <property type="molecule type" value="Genomic_DNA"/>
</dbReference>
<evidence type="ECO:0000256" key="4">
    <source>
        <dbReference type="ARBA" id="ARBA00022741"/>
    </source>
</evidence>
<accession>A0A5N6LL92</accession>
<dbReference type="Proteomes" id="UP000326396">
    <property type="component" value="Linkage Group LG9"/>
</dbReference>
<evidence type="ECO:0000256" key="9">
    <source>
        <dbReference type="ARBA" id="ARBA00023242"/>
    </source>
</evidence>
<dbReference type="InterPro" id="IPR017261">
    <property type="entry name" value="DNA_mismatch_repair_MutS/MSH"/>
</dbReference>
<evidence type="ECO:0000313" key="16">
    <source>
        <dbReference type="Proteomes" id="UP000326396"/>
    </source>
</evidence>
<dbReference type="PIRSF" id="PIRSF037677">
    <property type="entry name" value="DNA_mis_repair_Msh6"/>
    <property type="match status" value="1"/>
</dbReference>
<dbReference type="SMART" id="SM00533">
    <property type="entry name" value="MUTSd"/>
    <property type="match status" value="1"/>
</dbReference>
<feature type="compositionally biased region" description="Pro residues" evidence="13">
    <location>
        <begin position="22"/>
        <end position="39"/>
    </location>
</feature>
<dbReference type="FunFam" id="3.30.420.110:FF:000010">
    <property type="entry name" value="DNA mismatch repair protein"/>
    <property type="match status" value="1"/>
</dbReference>
<dbReference type="PROSITE" id="PS00486">
    <property type="entry name" value="DNA_MISMATCH_REPAIR_2"/>
    <property type="match status" value="1"/>
</dbReference>
<evidence type="ECO:0000256" key="6">
    <source>
        <dbReference type="ARBA" id="ARBA00022840"/>
    </source>
</evidence>
<dbReference type="InterPro" id="IPR016151">
    <property type="entry name" value="DNA_mismatch_repair_MutS_N"/>
</dbReference>
<evidence type="ECO:0000256" key="10">
    <source>
        <dbReference type="ARBA" id="ARBA00029792"/>
    </source>
</evidence>
<dbReference type="InterPro" id="IPR007696">
    <property type="entry name" value="DNA_mismatch_repair_MutS_core"/>
</dbReference>
<dbReference type="PANTHER" id="PTHR11361">
    <property type="entry name" value="DNA MISMATCH REPAIR PROTEIN MUTS FAMILY MEMBER"/>
    <property type="match status" value="1"/>
</dbReference>
<dbReference type="InterPro" id="IPR000432">
    <property type="entry name" value="DNA_mismatch_repair_MutS_C"/>
</dbReference>
<proteinExistence type="inferred from homology"/>
<comment type="subcellular location">
    <subcellularLocation>
        <location evidence="1">Nucleus</location>
    </subcellularLocation>
</comment>
<comment type="function">
    <text evidence="12">Component of the post-replicative DNA mismatch repair system (MMR).</text>
</comment>
<dbReference type="GO" id="GO:0030983">
    <property type="term" value="F:mismatched DNA binding"/>
    <property type="evidence" value="ECO:0007669"/>
    <property type="project" value="InterPro"/>
</dbReference>
<dbReference type="SUPFAM" id="SSF52540">
    <property type="entry name" value="P-loop containing nucleoside triphosphate hydrolases"/>
    <property type="match status" value="1"/>
</dbReference>
<evidence type="ECO:0000256" key="2">
    <source>
        <dbReference type="ARBA" id="ARBA00007094"/>
    </source>
</evidence>
<evidence type="ECO:0000256" key="12">
    <source>
        <dbReference type="RuleBase" id="RU003756"/>
    </source>
</evidence>
<protein>
    <recommendedName>
        <fullName evidence="3 11">DNA mismatch repair protein MSH3</fullName>
    </recommendedName>
    <alternativeName>
        <fullName evidence="3 11">DNA mismatch repair protein MSH3</fullName>
    </alternativeName>
    <alternativeName>
        <fullName evidence="10">MutS protein homolog 3</fullName>
    </alternativeName>
</protein>
<dbReference type="InterPro" id="IPR036187">
    <property type="entry name" value="DNA_mismatch_repair_MutS_sf"/>
</dbReference>
<keyword evidence="6" id="KW-0067">ATP-binding</keyword>
<keyword evidence="9" id="KW-0539">Nucleus</keyword>
<dbReference type="Pfam" id="PF00488">
    <property type="entry name" value="MutS_V"/>
    <property type="match status" value="1"/>
</dbReference>